<dbReference type="PROSITE" id="PS50865">
    <property type="entry name" value="ZF_MYND_2"/>
    <property type="match status" value="1"/>
</dbReference>
<evidence type="ECO:0000256" key="1">
    <source>
        <dbReference type="ARBA" id="ARBA00022603"/>
    </source>
</evidence>
<evidence type="ECO:0000256" key="4">
    <source>
        <dbReference type="ARBA" id="ARBA00022723"/>
    </source>
</evidence>
<dbReference type="STRING" id="1291518.A0A0D9NNB0"/>
<keyword evidence="5 7" id="KW-0863">Zinc-finger</keyword>
<feature type="domain" description="MYND-type" evidence="9">
    <location>
        <begin position="431"/>
        <end position="469"/>
    </location>
</feature>
<dbReference type="Proteomes" id="UP000054544">
    <property type="component" value="Unassembled WGS sequence"/>
</dbReference>
<evidence type="ECO:0000313" key="10">
    <source>
        <dbReference type="EMBL" id="KJK75253.1"/>
    </source>
</evidence>
<evidence type="ECO:0000256" key="3">
    <source>
        <dbReference type="ARBA" id="ARBA00022691"/>
    </source>
</evidence>
<dbReference type="Gene3D" id="3.90.1410.10">
    <property type="entry name" value="set domain protein methyltransferase, domain 1"/>
    <property type="match status" value="1"/>
</dbReference>
<reference evidence="11" key="1">
    <citation type="journal article" date="2014" name="BMC Genomics">
        <title>The genome sequence of the biocontrol fungus Metarhizium anisopliae and comparative genomics of Metarhizium species.</title>
        <authorList>
            <person name="Pattemore J.A."/>
            <person name="Hane J.K."/>
            <person name="Williams A.H."/>
            <person name="Wilson B.A."/>
            <person name="Stodart B.J."/>
            <person name="Ash G.J."/>
        </authorList>
    </citation>
    <scope>NUCLEOTIDE SEQUENCE [LARGE SCALE GENOMIC DNA]</scope>
    <source>
        <strain evidence="11">BRIP 53293</strain>
    </source>
</reference>
<proteinExistence type="predicted"/>
<dbReference type="GO" id="GO:0008270">
    <property type="term" value="F:zinc ion binding"/>
    <property type="evidence" value="ECO:0007669"/>
    <property type="project" value="UniProtKB-KW"/>
</dbReference>
<keyword evidence="3" id="KW-0949">S-adenosyl-L-methionine</keyword>
<dbReference type="GO" id="GO:0005634">
    <property type="term" value="C:nucleus"/>
    <property type="evidence" value="ECO:0007669"/>
    <property type="project" value="TreeGrafter"/>
</dbReference>
<accession>A0A0D9NNB0</accession>
<dbReference type="CDD" id="cd10527">
    <property type="entry name" value="SET_LSMT"/>
    <property type="match status" value="1"/>
</dbReference>
<dbReference type="Gene3D" id="6.10.140.2220">
    <property type="match status" value="1"/>
</dbReference>
<dbReference type="InterPro" id="IPR036464">
    <property type="entry name" value="Rubisco_LSMT_subst-bd_sf"/>
</dbReference>
<evidence type="ECO:0000256" key="5">
    <source>
        <dbReference type="ARBA" id="ARBA00022771"/>
    </source>
</evidence>
<evidence type="ECO:0000256" key="7">
    <source>
        <dbReference type="PROSITE-ProRule" id="PRU00134"/>
    </source>
</evidence>
<dbReference type="PANTHER" id="PTHR13271:SF34">
    <property type="entry name" value="N-LYSINE METHYLTRANSFERASE SETD6"/>
    <property type="match status" value="1"/>
</dbReference>
<protein>
    <submittedName>
        <fullName evidence="10">Uncharacterized protein</fullName>
    </submittedName>
</protein>
<evidence type="ECO:0000256" key="2">
    <source>
        <dbReference type="ARBA" id="ARBA00022679"/>
    </source>
</evidence>
<dbReference type="PROSITE" id="PS01360">
    <property type="entry name" value="ZF_MYND_1"/>
    <property type="match status" value="1"/>
</dbReference>
<dbReference type="Pfam" id="PF00856">
    <property type="entry name" value="SET"/>
    <property type="match status" value="1"/>
</dbReference>
<dbReference type="Pfam" id="PF01753">
    <property type="entry name" value="zf-MYND"/>
    <property type="match status" value="1"/>
</dbReference>
<dbReference type="SUPFAM" id="SSF81822">
    <property type="entry name" value="RuBisCo LSMT C-terminal, substrate-binding domain"/>
    <property type="match status" value="1"/>
</dbReference>
<keyword evidence="1" id="KW-0489">Methyltransferase</keyword>
<dbReference type="Pfam" id="PF09273">
    <property type="entry name" value="Rubis-subs-bind"/>
    <property type="match status" value="1"/>
</dbReference>
<dbReference type="PANTHER" id="PTHR13271">
    <property type="entry name" value="UNCHARACTERIZED PUTATIVE METHYLTRANSFERASE"/>
    <property type="match status" value="1"/>
</dbReference>
<keyword evidence="2" id="KW-0808">Transferase</keyword>
<gene>
    <name evidence="10" type="ORF">H634G_09600</name>
</gene>
<dbReference type="Gene3D" id="3.90.1420.10">
    <property type="entry name" value="Rubisco LSMT, substrate-binding domain"/>
    <property type="match status" value="1"/>
</dbReference>
<dbReference type="GO" id="GO:0032259">
    <property type="term" value="P:methylation"/>
    <property type="evidence" value="ECO:0007669"/>
    <property type="project" value="UniProtKB-KW"/>
</dbReference>
<dbReference type="InterPro" id="IPR015353">
    <property type="entry name" value="Rubisco_LSMT_subst-bd"/>
</dbReference>
<dbReference type="InterPro" id="IPR046341">
    <property type="entry name" value="SET_dom_sf"/>
</dbReference>
<dbReference type="EMBL" id="KE384751">
    <property type="protein sequence ID" value="KJK75253.1"/>
    <property type="molecule type" value="Genomic_DNA"/>
</dbReference>
<dbReference type="SUPFAM" id="SSF144232">
    <property type="entry name" value="HIT/MYND zinc finger-like"/>
    <property type="match status" value="1"/>
</dbReference>
<dbReference type="InterPro" id="IPR002893">
    <property type="entry name" value="Znf_MYND"/>
</dbReference>
<dbReference type="AlphaFoldDB" id="A0A0D9NNB0"/>
<sequence length="477" mass="52616">MSDLLAEFAFVGDFGVLAHAALPRNRGLDGLELADFPVTGRGVKARRRFKQGERILTIPSGLHWTVKHAQNDSLLGPALCSAQPPLSVEDTLAVHILFVRSRESGYDGLRSHLERLPASYSSSIFFTDDELEVCAGASLYTITKQLQQRIEDDYRNLVVRVLVQYPDLFPLDKFTLHHYKWALCAVWSRAMDFQLSDGSSIRLLAPFADMLNHSSESKQCHVYDASSGDLSVLAGKDYEAGDQVYIHYGSIPNHRLLRLYGFIIPGNPNDSYDLVLATHPLAPFFEQKQKLWALAGLDSTCTISLTLTDPLPKNVIRYLRIQRLDESDLASIALRQAADEKISNSNEVQVLQSLVESIASLLGSFGTRLEKLEEQLATGVYPVGGNAWAAAHVSLGEQRVLKLAKKKAEDLLATVESKSSKDGWLPAPVQCANCEKGPGQLMLCGRCKAVMYCGRACQVAHFKDHKATCRATVSQKG</sequence>
<feature type="domain" description="SET" evidence="8">
    <location>
        <begin position="29"/>
        <end position="249"/>
    </location>
</feature>
<name>A0A0D9NNB0_METAN</name>
<dbReference type="InterPro" id="IPR001214">
    <property type="entry name" value="SET_dom"/>
</dbReference>
<dbReference type="OrthoDB" id="341421at2759"/>
<evidence type="ECO:0000256" key="6">
    <source>
        <dbReference type="ARBA" id="ARBA00022833"/>
    </source>
</evidence>
<evidence type="ECO:0000259" key="9">
    <source>
        <dbReference type="PROSITE" id="PS50865"/>
    </source>
</evidence>
<organism evidence="10 11">
    <name type="scientific">Metarhizium anisopliae BRIP 53293</name>
    <dbReference type="NCBI Taxonomy" id="1291518"/>
    <lineage>
        <taxon>Eukaryota</taxon>
        <taxon>Fungi</taxon>
        <taxon>Dikarya</taxon>
        <taxon>Ascomycota</taxon>
        <taxon>Pezizomycotina</taxon>
        <taxon>Sordariomycetes</taxon>
        <taxon>Hypocreomycetidae</taxon>
        <taxon>Hypocreales</taxon>
        <taxon>Clavicipitaceae</taxon>
        <taxon>Metarhizium</taxon>
    </lineage>
</organism>
<dbReference type="PROSITE" id="PS50280">
    <property type="entry name" value="SET"/>
    <property type="match status" value="1"/>
</dbReference>
<keyword evidence="6" id="KW-0862">Zinc</keyword>
<dbReference type="GO" id="GO:0016279">
    <property type="term" value="F:protein-lysine N-methyltransferase activity"/>
    <property type="evidence" value="ECO:0007669"/>
    <property type="project" value="TreeGrafter"/>
</dbReference>
<keyword evidence="11" id="KW-1185">Reference proteome</keyword>
<dbReference type="InterPro" id="IPR050600">
    <property type="entry name" value="SETD3_SETD6_MTase"/>
</dbReference>
<evidence type="ECO:0000259" key="8">
    <source>
        <dbReference type="PROSITE" id="PS50280"/>
    </source>
</evidence>
<evidence type="ECO:0000313" key="11">
    <source>
        <dbReference type="Proteomes" id="UP000054544"/>
    </source>
</evidence>
<dbReference type="SUPFAM" id="SSF82199">
    <property type="entry name" value="SET domain"/>
    <property type="match status" value="1"/>
</dbReference>
<keyword evidence="4" id="KW-0479">Metal-binding</keyword>